<dbReference type="SMART" id="SM00100">
    <property type="entry name" value="cNMP"/>
    <property type="match status" value="1"/>
</dbReference>
<dbReference type="SUPFAM" id="SSF51206">
    <property type="entry name" value="cAMP-binding domain-like"/>
    <property type="match status" value="1"/>
</dbReference>
<organism evidence="6 7">
    <name type="scientific">Aquipseudomonas ullengensis</name>
    <dbReference type="NCBI Taxonomy" id="2759166"/>
    <lineage>
        <taxon>Bacteria</taxon>
        <taxon>Pseudomonadati</taxon>
        <taxon>Pseudomonadota</taxon>
        <taxon>Gammaproteobacteria</taxon>
        <taxon>Pseudomonadales</taxon>
        <taxon>Pseudomonadaceae</taxon>
        <taxon>Aquipseudomonas</taxon>
    </lineage>
</organism>
<keyword evidence="2" id="KW-0238">DNA-binding</keyword>
<dbReference type="PANTHER" id="PTHR24567:SF74">
    <property type="entry name" value="HTH-TYPE TRANSCRIPTIONAL REGULATOR ARCR"/>
    <property type="match status" value="1"/>
</dbReference>
<dbReference type="PROSITE" id="PS51063">
    <property type="entry name" value="HTH_CRP_2"/>
    <property type="match status" value="1"/>
</dbReference>
<dbReference type="InterPro" id="IPR012318">
    <property type="entry name" value="HTH_CRP"/>
</dbReference>
<dbReference type="Proteomes" id="UP000542720">
    <property type="component" value="Unassembled WGS sequence"/>
</dbReference>
<dbReference type="GO" id="GO:0005829">
    <property type="term" value="C:cytosol"/>
    <property type="evidence" value="ECO:0007669"/>
    <property type="project" value="TreeGrafter"/>
</dbReference>
<sequence length="243" mass="27001">MRLCQLADKSGEIIVTTEALRLSLLQGHWFSHLPAALQDALLAATCERSLDAGQRLFRRGDPPCGLYAVLEGAIRIGAVSRTGKEALLTLVEAPQWFGEISLFDGQPRTHDAFAEGPTRLLLVPQAELLTLLEREPAYWREFALLLSQKLRLAFIALEDMSLLPAAPRLARRLLLMAEGYGETGERRNLHLAQEQLALMLALSRQTTNQILKELQARGAVRLNYGEIEIIDLQLLRQAADTDG</sequence>
<dbReference type="EMBL" id="JACJUD010000001">
    <property type="protein sequence ID" value="MBB2494419.1"/>
    <property type="molecule type" value="Genomic_DNA"/>
</dbReference>
<gene>
    <name evidence="6" type="ORF">H3H51_05250</name>
</gene>
<dbReference type="InterPro" id="IPR000595">
    <property type="entry name" value="cNMP-bd_dom"/>
</dbReference>
<keyword evidence="1" id="KW-0805">Transcription regulation</keyword>
<evidence type="ECO:0000256" key="2">
    <source>
        <dbReference type="ARBA" id="ARBA00023125"/>
    </source>
</evidence>
<evidence type="ECO:0000256" key="1">
    <source>
        <dbReference type="ARBA" id="ARBA00023015"/>
    </source>
</evidence>
<dbReference type="SMART" id="SM00419">
    <property type="entry name" value="HTH_CRP"/>
    <property type="match status" value="1"/>
</dbReference>
<dbReference type="PROSITE" id="PS50042">
    <property type="entry name" value="CNMP_BINDING_3"/>
    <property type="match status" value="1"/>
</dbReference>
<dbReference type="InterPro" id="IPR036390">
    <property type="entry name" value="WH_DNA-bd_sf"/>
</dbReference>
<dbReference type="Gene3D" id="1.10.10.10">
    <property type="entry name" value="Winged helix-like DNA-binding domain superfamily/Winged helix DNA-binding domain"/>
    <property type="match status" value="1"/>
</dbReference>
<reference evidence="6 7" key="1">
    <citation type="submission" date="2020-08" db="EMBL/GenBank/DDBJ databases">
        <authorList>
            <person name="Kim C.M."/>
        </authorList>
    </citation>
    <scope>NUCLEOTIDE SEQUENCE [LARGE SCALE GENOMIC DNA]</scope>
    <source>
        <strain evidence="6 7">UL070</strain>
    </source>
</reference>
<dbReference type="InterPro" id="IPR050397">
    <property type="entry name" value="Env_Response_Regulators"/>
</dbReference>
<feature type="domain" description="HTH crp-type" evidence="5">
    <location>
        <begin position="163"/>
        <end position="233"/>
    </location>
</feature>
<evidence type="ECO:0000259" key="5">
    <source>
        <dbReference type="PROSITE" id="PS51063"/>
    </source>
</evidence>
<proteinExistence type="predicted"/>
<dbReference type="Pfam" id="PF13545">
    <property type="entry name" value="HTH_Crp_2"/>
    <property type="match status" value="1"/>
</dbReference>
<keyword evidence="7" id="KW-1185">Reference proteome</keyword>
<dbReference type="Pfam" id="PF00027">
    <property type="entry name" value="cNMP_binding"/>
    <property type="match status" value="1"/>
</dbReference>
<dbReference type="AlphaFoldDB" id="A0A7W4LJP4"/>
<dbReference type="SUPFAM" id="SSF46785">
    <property type="entry name" value="Winged helix' DNA-binding domain"/>
    <property type="match status" value="1"/>
</dbReference>
<dbReference type="Gene3D" id="2.60.120.10">
    <property type="entry name" value="Jelly Rolls"/>
    <property type="match status" value="1"/>
</dbReference>
<protein>
    <submittedName>
        <fullName evidence="6">Crp/Fnr family transcriptional regulator</fullName>
    </submittedName>
</protein>
<dbReference type="GO" id="GO:0003700">
    <property type="term" value="F:DNA-binding transcription factor activity"/>
    <property type="evidence" value="ECO:0007669"/>
    <property type="project" value="TreeGrafter"/>
</dbReference>
<dbReference type="CDD" id="cd00038">
    <property type="entry name" value="CAP_ED"/>
    <property type="match status" value="1"/>
</dbReference>
<comment type="caution">
    <text evidence="6">The sequence shown here is derived from an EMBL/GenBank/DDBJ whole genome shotgun (WGS) entry which is preliminary data.</text>
</comment>
<evidence type="ECO:0000313" key="7">
    <source>
        <dbReference type="Proteomes" id="UP000542720"/>
    </source>
</evidence>
<evidence type="ECO:0000256" key="3">
    <source>
        <dbReference type="ARBA" id="ARBA00023163"/>
    </source>
</evidence>
<feature type="domain" description="Cyclic nucleotide-binding" evidence="4">
    <location>
        <begin position="29"/>
        <end position="132"/>
    </location>
</feature>
<dbReference type="InterPro" id="IPR036388">
    <property type="entry name" value="WH-like_DNA-bd_sf"/>
</dbReference>
<dbReference type="GO" id="GO:0003677">
    <property type="term" value="F:DNA binding"/>
    <property type="evidence" value="ECO:0007669"/>
    <property type="project" value="UniProtKB-KW"/>
</dbReference>
<dbReference type="InterPro" id="IPR018490">
    <property type="entry name" value="cNMP-bd_dom_sf"/>
</dbReference>
<name>A0A7W4LJP4_9GAMM</name>
<evidence type="ECO:0000259" key="4">
    <source>
        <dbReference type="PROSITE" id="PS50042"/>
    </source>
</evidence>
<keyword evidence="3" id="KW-0804">Transcription</keyword>
<accession>A0A7W4LJP4</accession>
<evidence type="ECO:0000313" key="6">
    <source>
        <dbReference type="EMBL" id="MBB2494419.1"/>
    </source>
</evidence>
<dbReference type="PANTHER" id="PTHR24567">
    <property type="entry name" value="CRP FAMILY TRANSCRIPTIONAL REGULATORY PROTEIN"/>
    <property type="match status" value="1"/>
</dbReference>
<dbReference type="InterPro" id="IPR014710">
    <property type="entry name" value="RmlC-like_jellyroll"/>
</dbReference>